<dbReference type="GO" id="GO:0016020">
    <property type="term" value="C:membrane"/>
    <property type="evidence" value="ECO:0007669"/>
    <property type="project" value="UniProtKB-SubCell"/>
</dbReference>
<accession>I0WFW9</accession>
<evidence type="ECO:0000313" key="7">
    <source>
        <dbReference type="EMBL" id="EID75285.1"/>
    </source>
</evidence>
<feature type="transmembrane region" description="Helical" evidence="6">
    <location>
        <begin position="261"/>
        <end position="281"/>
    </location>
</feature>
<feature type="transmembrane region" description="Helical" evidence="6">
    <location>
        <begin position="147"/>
        <end position="169"/>
    </location>
</feature>
<dbReference type="EMBL" id="AJJU01000006">
    <property type="protein sequence ID" value="EID75285.1"/>
    <property type="molecule type" value="Genomic_DNA"/>
</dbReference>
<evidence type="ECO:0000256" key="4">
    <source>
        <dbReference type="ARBA" id="ARBA00022989"/>
    </source>
</evidence>
<dbReference type="AlphaFoldDB" id="I0WFW9"/>
<reference evidence="7 8" key="1">
    <citation type="journal article" date="2012" name="J. Bacteriol.">
        <title>Genome Sequence of the Halotolerant Bacterium Imtechella halotolerans K1T.</title>
        <authorList>
            <person name="Kumar S."/>
            <person name="Vikram S."/>
            <person name="Subramanian S."/>
            <person name="Raghava G.P."/>
            <person name="Pinnaka A.K."/>
        </authorList>
    </citation>
    <scope>NUCLEOTIDE SEQUENCE [LARGE SCALE GENOMIC DNA]</scope>
    <source>
        <strain evidence="7 8">K1</strain>
    </source>
</reference>
<dbReference type="STRING" id="946077.W5A_06935"/>
<name>I0WFW9_9FLAO</name>
<keyword evidence="3 6" id="KW-0812">Transmembrane</keyword>
<feature type="transmembrane region" description="Helical" evidence="6">
    <location>
        <begin position="91"/>
        <end position="107"/>
    </location>
</feature>
<dbReference type="Gene3D" id="1.10.357.140">
    <property type="entry name" value="UbiA prenyltransferase"/>
    <property type="match status" value="1"/>
</dbReference>
<keyword evidence="4 6" id="KW-1133">Transmembrane helix</keyword>
<dbReference type="PANTHER" id="PTHR42723">
    <property type="entry name" value="CHLOROPHYLL SYNTHASE"/>
    <property type="match status" value="1"/>
</dbReference>
<keyword evidence="2" id="KW-1003">Cell membrane</keyword>
<dbReference type="InterPro" id="IPR044878">
    <property type="entry name" value="UbiA_sf"/>
</dbReference>
<evidence type="ECO:0000256" key="2">
    <source>
        <dbReference type="ARBA" id="ARBA00022475"/>
    </source>
</evidence>
<feature type="transmembrane region" description="Helical" evidence="6">
    <location>
        <begin position="228"/>
        <end position="249"/>
    </location>
</feature>
<evidence type="ECO:0000313" key="8">
    <source>
        <dbReference type="Proteomes" id="UP000005938"/>
    </source>
</evidence>
<comment type="caution">
    <text evidence="7">The sequence shown here is derived from an EMBL/GenBank/DDBJ whole genome shotgun (WGS) entry which is preliminary data.</text>
</comment>
<dbReference type="PANTHER" id="PTHR42723:SF1">
    <property type="entry name" value="CHLOROPHYLL SYNTHASE, CHLOROPLASTIC"/>
    <property type="match status" value="1"/>
</dbReference>
<dbReference type="InterPro" id="IPR000537">
    <property type="entry name" value="UbiA_prenyltransferase"/>
</dbReference>
<sequence>MYFLLIKPLVPSTPLDVFQWSLLVVASVCIAAAGYVLHAIESVDIDRVNYPNRVVINTHVQEKSAFNLYIALNMVGVGIGFWVSYQLGKPSYATWFILCSALLYLYATSFYKKLLIGNLIVALLVFLNVLTIPIFAIIPMLPAFKGFVVSWIFQWSLGLGVVAFIVSFIREIIKDAYDMDGDYSFGVRSIPILIGIRRTGVLCGVLCVGTALLSFGIMYRYLYTQLPVVLYVLLGIIGPLLYISTRCFSVKHKKNIPFISTFLKGILVAAAGILVLMYFTIINP</sequence>
<proteinExistence type="predicted"/>
<evidence type="ECO:0000256" key="6">
    <source>
        <dbReference type="SAM" id="Phobius"/>
    </source>
</evidence>
<feature type="transmembrane region" description="Helical" evidence="6">
    <location>
        <begin position="119"/>
        <end position="141"/>
    </location>
</feature>
<dbReference type="Proteomes" id="UP000005938">
    <property type="component" value="Unassembled WGS sequence"/>
</dbReference>
<evidence type="ECO:0000256" key="1">
    <source>
        <dbReference type="ARBA" id="ARBA00004141"/>
    </source>
</evidence>
<feature type="transmembrane region" description="Helical" evidence="6">
    <location>
        <begin position="20"/>
        <end position="40"/>
    </location>
</feature>
<feature type="transmembrane region" description="Helical" evidence="6">
    <location>
        <begin position="66"/>
        <end position="85"/>
    </location>
</feature>
<dbReference type="InterPro" id="IPR050475">
    <property type="entry name" value="Prenyltransferase_related"/>
</dbReference>
<feature type="transmembrane region" description="Helical" evidence="6">
    <location>
        <begin position="201"/>
        <end position="222"/>
    </location>
</feature>
<comment type="subcellular location">
    <subcellularLocation>
        <location evidence="1">Membrane</location>
        <topology evidence="1">Multi-pass membrane protein</topology>
    </subcellularLocation>
</comment>
<dbReference type="GO" id="GO:0016765">
    <property type="term" value="F:transferase activity, transferring alkyl or aryl (other than methyl) groups"/>
    <property type="evidence" value="ECO:0007669"/>
    <property type="project" value="InterPro"/>
</dbReference>
<keyword evidence="8" id="KW-1185">Reference proteome</keyword>
<dbReference type="eggNOG" id="COG0382">
    <property type="taxonomic scope" value="Bacteria"/>
</dbReference>
<evidence type="ECO:0000256" key="3">
    <source>
        <dbReference type="ARBA" id="ARBA00022692"/>
    </source>
</evidence>
<evidence type="ECO:0000256" key="5">
    <source>
        <dbReference type="ARBA" id="ARBA00023136"/>
    </source>
</evidence>
<keyword evidence="5 6" id="KW-0472">Membrane</keyword>
<keyword evidence="7" id="KW-0808">Transferase</keyword>
<dbReference type="Gene3D" id="1.20.120.1780">
    <property type="entry name" value="UbiA prenyltransferase"/>
    <property type="match status" value="1"/>
</dbReference>
<organism evidence="7 8">
    <name type="scientific">Imtechella halotolerans K1</name>
    <dbReference type="NCBI Taxonomy" id="946077"/>
    <lineage>
        <taxon>Bacteria</taxon>
        <taxon>Pseudomonadati</taxon>
        <taxon>Bacteroidota</taxon>
        <taxon>Flavobacteriia</taxon>
        <taxon>Flavobacteriales</taxon>
        <taxon>Flavobacteriaceae</taxon>
        <taxon>Imtechella</taxon>
    </lineage>
</organism>
<dbReference type="Pfam" id="PF01040">
    <property type="entry name" value="UbiA"/>
    <property type="match status" value="1"/>
</dbReference>
<gene>
    <name evidence="7" type="primary">ubiA</name>
    <name evidence="7" type="ORF">W5A_06935</name>
</gene>
<protein>
    <submittedName>
        <fullName evidence="7">Prenyltransferase</fullName>
    </submittedName>
</protein>